<keyword evidence="5" id="KW-0689">Ribosomal protein</keyword>
<keyword evidence="2 3" id="KW-0810">Translation regulation</keyword>
<comment type="subcellular location">
    <subcellularLocation>
        <location evidence="3">Cytoplasm</location>
    </subcellularLocation>
</comment>
<comment type="caution">
    <text evidence="5">The sequence shown here is derived from an EMBL/GenBank/DDBJ whole genome shotgun (WGS) entry which is preliminary data.</text>
</comment>
<dbReference type="HAMAP" id="MF_00839">
    <property type="entry name" value="HPF"/>
    <property type="match status" value="1"/>
</dbReference>
<dbReference type="InterPro" id="IPR034694">
    <property type="entry name" value="HPF_long/plastid"/>
</dbReference>
<dbReference type="AlphaFoldDB" id="A0A369BBU8"/>
<proteinExistence type="inferred from homology"/>
<dbReference type="InterPro" id="IPR032528">
    <property type="entry name" value="Ribosom_S30AE_C"/>
</dbReference>
<dbReference type="InterPro" id="IPR038416">
    <property type="entry name" value="Ribosom_S30AE_C_sf"/>
</dbReference>
<name>A0A369BBU8_9FIRM</name>
<evidence type="ECO:0000259" key="4">
    <source>
        <dbReference type="Pfam" id="PF16321"/>
    </source>
</evidence>
<evidence type="ECO:0000256" key="1">
    <source>
        <dbReference type="ARBA" id="ARBA00022490"/>
    </source>
</evidence>
<gene>
    <name evidence="3" type="primary">hpf</name>
    <name evidence="5" type="ORF">DFR58_10494</name>
</gene>
<protein>
    <recommendedName>
        <fullName evidence="3">Ribosome hibernation promoting factor</fullName>
        <shortName evidence="3">HPF</shortName>
    </recommendedName>
</protein>
<dbReference type="GO" id="GO:0043024">
    <property type="term" value="F:ribosomal small subunit binding"/>
    <property type="evidence" value="ECO:0007669"/>
    <property type="project" value="TreeGrafter"/>
</dbReference>
<dbReference type="InterPro" id="IPR003489">
    <property type="entry name" value="RHF/RaiA"/>
</dbReference>
<dbReference type="InterPro" id="IPR050574">
    <property type="entry name" value="HPF/YfiA_ribosome-assoc"/>
</dbReference>
<dbReference type="PANTHER" id="PTHR33231">
    <property type="entry name" value="30S RIBOSOMAL PROTEIN"/>
    <property type="match status" value="1"/>
</dbReference>
<keyword evidence="6" id="KW-1185">Reference proteome</keyword>
<dbReference type="FunFam" id="3.30.505.50:FF:000001">
    <property type="entry name" value="Ribosome hibernation promoting factor"/>
    <property type="match status" value="1"/>
</dbReference>
<dbReference type="RefSeq" id="WP_114296671.1">
    <property type="nucleotide sequence ID" value="NZ_QPJT01000004.1"/>
</dbReference>
<dbReference type="Gene3D" id="3.30.505.50">
    <property type="entry name" value="Sigma 54 modulation/S30EA ribosomal protein, C-terminal domain"/>
    <property type="match status" value="1"/>
</dbReference>
<dbReference type="OrthoDB" id="9794975at2"/>
<dbReference type="PANTHER" id="PTHR33231:SF1">
    <property type="entry name" value="30S RIBOSOMAL PROTEIN"/>
    <property type="match status" value="1"/>
</dbReference>
<sequence length="176" mass="20372">MKFIVSGKNIEVTEALKGRVMKKMGKLEKFFNPDTEVHVTMSVQKSRQIIEVTIPFNGVVLRAEEANDDMYASIDKAIDVLERQIRKNKTRLEKKLHEDAFADENFSIPGDIPEEHEFKILRSKKFAFKPMVVEEAILQMNLLGHQFFMFSNGETNKVNVVYKRKDGNYGLIEPEF</sequence>
<accession>A0A369BBU8</accession>
<dbReference type="SUPFAM" id="SSF69754">
    <property type="entry name" value="Ribosome binding protein Y (YfiA homologue)"/>
    <property type="match status" value="1"/>
</dbReference>
<dbReference type="GO" id="GO:0022627">
    <property type="term" value="C:cytosolic small ribosomal subunit"/>
    <property type="evidence" value="ECO:0007669"/>
    <property type="project" value="TreeGrafter"/>
</dbReference>
<comment type="function">
    <text evidence="3">Required for dimerization of active 70S ribosomes into 100S ribosomes in stationary phase; 100S ribosomes are translationally inactive and sometimes present during exponential growth.</text>
</comment>
<dbReference type="Pfam" id="PF16321">
    <property type="entry name" value="Ribosom_S30AE_C"/>
    <property type="match status" value="1"/>
</dbReference>
<dbReference type="Pfam" id="PF02482">
    <property type="entry name" value="Ribosomal_S30AE"/>
    <property type="match status" value="1"/>
</dbReference>
<dbReference type="NCBIfam" id="TIGR00741">
    <property type="entry name" value="yfiA"/>
    <property type="match status" value="1"/>
</dbReference>
<dbReference type="GO" id="GO:0045900">
    <property type="term" value="P:negative regulation of translational elongation"/>
    <property type="evidence" value="ECO:0007669"/>
    <property type="project" value="TreeGrafter"/>
</dbReference>
<dbReference type="Gene3D" id="3.30.160.100">
    <property type="entry name" value="Ribosome hibernation promotion factor-like"/>
    <property type="match status" value="1"/>
</dbReference>
<evidence type="ECO:0000256" key="3">
    <source>
        <dbReference type="HAMAP-Rule" id="MF_00839"/>
    </source>
</evidence>
<reference evidence="5 6" key="1">
    <citation type="submission" date="2018-07" db="EMBL/GenBank/DDBJ databases">
        <title>Genomic Encyclopedia of Type Strains, Phase IV (KMG-IV): sequencing the most valuable type-strain genomes for metagenomic binning, comparative biology and taxonomic classification.</title>
        <authorList>
            <person name="Goeker M."/>
        </authorList>
    </citation>
    <scope>NUCLEOTIDE SEQUENCE [LARGE SCALE GENOMIC DNA]</scope>
    <source>
        <strain evidence="5 6">DSM 27016</strain>
    </source>
</reference>
<evidence type="ECO:0000313" key="5">
    <source>
        <dbReference type="EMBL" id="RCX18825.1"/>
    </source>
</evidence>
<evidence type="ECO:0000256" key="2">
    <source>
        <dbReference type="ARBA" id="ARBA00022845"/>
    </source>
</evidence>
<comment type="similarity">
    <text evidence="3">Belongs to the HPF/YfiA ribosome-associated protein family. Long HPF subfamily.</text>
</comment>
<evidence type="ECO:0000313" key="6">
    <source>
        <dbReference type="Proteomes" id="UP000253034"/>
    </source>
</evidence>
<dbReference type="CDD" id="cd00552">
    <property type="entry name" value="RaiA"/>
    <property type="match status" value="1"/>
</dbReference>
<dbReference type="EMBL" id="QPJT01000004">
    <property type="protein sequence ID" value="RCX18825.1"/>
    <property type="molecule type" value="Genomic_DNA"/>
</dbReference>
<dbReference type="InterPro" id="IPR036567">
    <property type="entry name" value="RHF-like"/>
</dbReference>
<organism evidence="5 6">
    <name type="scientific">Anaerobacterium chartisolvens</name>
    <dbReference type="NCBI Taxonomy" id="1297424"/>
    <lineage>
        <taxon>Bacteria</taxon>
        <taxon>Bacillati</taxon>
        <taxon>Bacillota</taxon>
        <taxon>Clostridia</taxon>
        <taxon>Eubacteriales</taxon>
        <taxon>Oscillospiraceae</taxon>
        <taxon>Anaerobacterium</taxon>
    </lineage>
</organism>
<keyword evidence="5" id="KW-0687">Ribonucleoprotein</keyword>
<keyword evidence="1 3" id="KW-0963">Cytoplasm</keyword>
<feature type="domain" description="Sigma 54 modulation/S30EA ribosomal protein C-terminal" evidence="4">
    <location>
        <begin position="116"/>
        <end position="171"/>
    </location>
</feature>
<dbReference type="Proteomes" id="UP000253034">
    <property type="component" value="Unassembled WGS sequence"/>
</dbReference>
<comment type="subunit">
    <text evidence="3">Interacts with 100S ribosomes.</text>
</comment>